<dbReference type="Proteomes" id="UP001595799">
    <property type="component" value="Unassembled WGS sequence"/>
</dbReference>
<sequence length="270" mass="30539">MSSPDFAEDEKPRVGTAEDEEKLRLDLEGFEGPIDVLLQLSREQKVDLTRISILALAEQYLEFIRAARQLRLELAADYLVMAAWLAYLKSRLLLPEPEDSEEQPSGTEMAAALRYQLQRLEAMQTAGEELFERPQLSRERWPRGMPEDLSPERRVVYDVSLYDLLQAYGHMRAKEAAPSSLKVLSLNLYSVEYAVKRLSGLLGRTPGWHTLMTFLPADLQDGLSRRSAMASTFVASLELCKSGQLEIRQDGVFGPIYLRARDVAQSVEDS</sequence>
<proteinExistence type="predicted"/>
<evidence type="ECO:0000256" key="1">
    <source>
        <dbReference type="ARBA" id="ARBA00044777"/>
    </source>
</evidence>
<organism evidence="2 3">
    <name type="scientific">Fodinicurvata halophila</name>
    <dbReference type="NCBI Taxonomy" id="1419723"/>
    <lineage>
        <taxon>Bacteria</taxon>
        <taxon>Pseudomonadati</taxon>
        <taxon>Pseudomonadota</taxon>
        <taxon>Alphaproteobacteria</taxon>
        <taxon>Rhodospirillales</taxon>
        <taxon>Rhodovibrionaceae</taxon>
        <taxon>Fodinicurvata</taxon>
    </lineage>
</organism>
<keyword evidence="3" id="KW-1185">Reference proteome</keyword>
<reference evidence="3" key="1">
    <citation type="journal article" date="2019" name="Int. J. Syst. Evol. Microbiol.">
        <title>The Global Catalogue of Microorganisms (GCM) 10K type strain sequencing project: providing services to taxonomists for standard genome sequencing and annotation.</title>
        <authorList>
            <consortium name="The Broad Institute Genomics Platform"/>
            <consortium name="The Broad Institute Genome Sequencing Center for Infectious Disease"/>
            <person name="Wu L."/>
            <person name="Ma J."/>
        </authorList>
    </citation>
    <scope>NUCLEOTIDE SEQUENCE [LARGE SCALE GENOMIC DNA]</scope>
    <source>
        <strain evidence="3">CECT 8472</strain>
    </source>
</reference>
<evidence type="ECO:0000313" key="3">
    <source>
        <dbReference type="Proteomes" id="UP001595799"/>
    </source>
</evidence>
<dbReference type="RefSeq" id="WP_382421630.1">
    <property type="nucleotide sequence ID" value="NZ_JBHSCW010000003.1"/>
</dbReference>
<evidence type="ECO:0000313" key="2">
    <source>
        <dbReference type="EMBL" id="MFC4351295.1"/>
    </source>
</evidence>
<accession>A0ABV8UL34</accession>
<dbReference type="Pfam" id="PF02616">
    <property type="entry name" value="SMC_ScpA"/>
    <property type="match status" value="1"/>
</dbReference>
<protein>
    <recommendedName>
        <fullName evidence="1">Segregation and condensation protein A</fullName>
    </recommendedName>
</protein>
<dbReference type="PANTHER" id="PTHR33969">
    <property type="entry name" value="SEGREGATION AND CONDENSATION PROTEIN A"/>
    <property type="match status" value="1"/>
</dbReference>
<dbReference type="EMBL" id="JBHSCW010000003">
    <property type="protein sequence ID" value="MFC4351295.1"/>
    <property type="molecule type" value="Genomic_DNA"/>
</dbReference>
<dbReference type="InterPro" id="IPR003768">
    <property type="entry name" value="ScpA"/>
</dbReference>
<gene>
    <name evidence="2" type="ORF">ACFOW6_07050</name>
</gene>
<name>A0ABV8UL34_9PROT</name>
<dbReference type="Gene3D" id="6.10.250.2410">
    <property type="match status" value="1"/>
</dbReference>
<dbReference type="PANTHER" id="PTHR33969:SF2">
    <property type="entry name" value="SEGREGATION AND CONDENSATION PROTEIN A"/>
    <property type="match status" value="1"/>
</dbReference>
<comment type="caution">
    <text evidence="2">The sequence shown here is derived from an EMBL/GenBank/DDBJ whole genome shotgun (WGS) entry which is preliminary data.</text>
</comment>